<dbReference type="AlphaFoldDB" id="A0A955KUM3"/>
<protein>
    <submittedName>
        <fullName evidence="1">Uncharacterized protein</fullName>
    </submittedName>
</protein>
<reference evidence="1" key="1">
    <citation type="submission" date="2020-04" db="EMBL/GenBank/DDBJ databases">
        <authorList>
            <person name="Zhang T."/>
        </authorList>
    </citation>
    <scope>NUCLEOTIDE SEQUENCE</scope>
    <source>
        <strain evidence="1">HKST-UBA16</strain>
    </source>
</reference>
<evidence type="ECO:0000313" key="1">
    <source>
        <dbReference type="EMBL" id="MCA9374762.1"/>
    </source>
</evidence>
<accession>A0A955KUM3</accession>
<gene>
    <name evidence="1" type="ORF">KC622_00355</name>
</gene>
<dbReference type="Proteomes" id="UP000748332">
    <property type="component" value="Unassembled WGS sequence"/>
</dbReference>
<name>A0A955KUM3_9BACT</name>
<proteinExistence type="predicted"/>
<dbReference type="EMBL" id="JAGQLM010000015">
    <property type="protein sequence ID" value="MCA9374762.1"/>
    <property type="molecule type" value="Genomic_DNA"/>
</dbReference>
<sequence length="574" mass="65387">MSTEFDMTLRQAGPIGSLGEIRKLFPDDDQYLRGLIAMNTGVVDGVISFLNGVYSRSLQEDNDTVMYLERFVEWILSQGAVFYEVYERKDFADFTISERQAWLESKLLPQPEAIKIADITDGNTCIADFFTKALEVEEMVNFIASIPVYRSTETARRPVRARMRSKKKSKGGPQKAIEQSDRAADKGYYLYSQLFTIIPLSLMTLDFRRIFPDPAYIPDSLSNLVTNVIALQAWFFNEGDARDGVALRPDHVAALDKVLLYRLAEMHIRRKLVASNLRGEFPDLEIFRNDVFGIGQRFPQLQRGLWQTSVNEILSLITRISPSVLDRQLITREELHTVDSDAARTFLEALHTDLMVRIGEIRDQWKRYHTVHFDLSESLYALRLGITSIDFTLEDYPDLDIRLIIDNGQWMNLGVNVETTTPPNTSVPRFSSQFGISEQLSRDLHILIYSCLVDLLNKTLLDQVTESKSKIQLVYNPVAWAFQQGATELSQFDTAIYAASVGETDFIDILTGGVSKIPADVGIAAVRVGNNFHYRPAVSLHRRNLSLEYLLLMYSQIPRLAQLELLLLPYRSLR</sequence>
<comment type="caution">
    <text evidence="1">The sequence shown here is derived from an EMBL/GenBank/DDBJ whole genome shotgun (WGS) entry which is preliminary data.</text>
</comment>
<evidence type="ECO:0000313" key="2">
    <source>
        <dbReference type="Proteomes" id="UP000748332"/>
    </source>
</evidence>
<reference evidence="1" key="2">
    <citation type="journal article" date="2021" name="Microbiome">
        <title>Successional dynamics and alternative stable states in a saline activated sludge microbial community over 9 years.</title>
        <authorList>
            <person name="Wang Y."/>
            <person name="Ye J."/>
            <person name="Ju F."/>
            <person name="Liu L."/>
            <person name="Boyd J.A."/>
            <person name="Deng Y."/>
            <person name="Parks D.H."/>
            <person name="Jiang X."/>
            <person name="Yin X."/>
            <person name="Woodcroft B.J."/>
            <person name="Tyson G.W."/>
            <person name="Hugenholtz P."/>
            <person name="Polz M.F."/>
            <person name="Zhang T."/>
        </authorList>
    </citation>
    <scope>NUCLEOTIDE SEQUENCE</scope>
    <source>
        <strain evidence="1">HKST-UBA16</strain>
    </source>
</reference>
<organism evidence="1 2">
    <name type="scientific">Candidatus Dojkabacteria bacterium</name>
    <dbReference type="NCBI Taxonomy" id="2099670"/>
    <lineage>
        <taxon>Bacteria</taxon>
        <taxon>Candidatus Dojkabacteria</taxon>
    </lineage>
</organism>